<keyword evidence="3" id="KW-1185">Reference proteome</keyword>
<dbReference type="CDD" id="cd02440">
    <property type="entry name" value="AdoMet_MTases"/>
    <property type="match status" value="1"/>
</dbReference>
<dbReference type="RefSeq" id="WP_220634931.1">
    <property type="nucleotide sequence ID" value="NZ_CAJQUM010000001.1"/>
</dbReference>
<dbReference type="InterPro" id="IPR029063">
    <property type="entry name" value="SAM-dependent_MTases_sf"/>
</dbReference>
<reference evidence="2" key="1">
    <citation type="submission" date="2021-04" db="EMBL/GenBank/DDBJ databases">
        <authorList>
            <person name="Hornung B."/>
        </authorList>
    </citation>
    <scope>NUCLEOTIDE SEQUENCE</scope>
    <source>
        <strain evidence="2">G5G6</strain>
    </source>
</reference>
<dbReference type="EMBL" id="CAJQUM010000001">
    <property type="protein sequence ID" value="CAG4882913.1"/>
    <property type="molecule type" value="Genomic_DNA"/>
</dbReference>
<proteinExistence type="predicted"/>
<evidence type="ECO:0000313" key="3">
    <source>
        <dbReference type="Proteomes" id="UP000742786"/>
    </source>
</evidence>
<accession>A0A916J473</accession>
<feature type="domain" description="Methyltransferase type 11" evidence="1">
    <location>
        <begin position="34"/>
        <end position="125"/>
    </location>
</feature>
<dbReference type="Pfam" id="PF08241">
    <property type="entry name" value="Methyltransf_11"/>
    <property type="match status" value="1"/>
</dbReference>
<evidence type="ECO:0000259" key="1">
    <source>
        <dbReference type="Pfam" id="PF08241"/>
    </source>
</evidence>
<dbReference type="InterPro" id="IPR013216">
    <property type="entry name" value="Methyltransf_11"/>
</dbReference>
<dbReference type="Proteomes" id="UP000742786">
    <property type="component" value="Unassembled WGS sequence"/>
</dbReference>
<dbReference type="SUPFAM" id="SSF53335">
    <property type="entry name" value="S-adenosyl-L-methionine-dependent methyltransferases"/>
    <property type="match status" value="1"/>
</dbReference>
<protein>
    <recommendedName>
        <fullName evidence="1">Methyltransferase type 11 domain-containing protein</fullName>
    </recommendedName>
</protein>
<name>A0A916J473_9PROT</name>
<evidence type="ECO:0000313" key="2">
    <source>
        <dbReference type="EMBL" id="CAG4882913.1"/>
    </source>
</evidence>
<sequence>MTKLKLFKTRAHESELLETSIKRKAADASALRILEAGCGRKWPLNLGGIEYTITGVDLDKDALEFRKTKIRDLDETILGDLRSVELDENSYDVIYNSFVLEHVRDADRVLDNFIKWLKSGGILILRIPDRNSVYGFATRMTPFWFHVFYKKYIQGISNAGQPGFDPYPTYHEEVVSRNGIHDFCMRHQCRIKEEYGQGYYLDGKGILHTLIRAFVMTAALLSFGKLQWKHNNLTYILEKA</sequence>
<gene>
    <name evidence="2" type="ORF">GTOL_10795</name>
</gene>
<comment type="caution">
    <text evidence="2">The sequence shown here is derived from an EMBL/GenBank/DDBJ whole genome shotgun (WGS) entry which is preliminary data.</text>
</comment>
<organism evidence="2 3">
    <name type="scientific">Georgfuchsia toluolica</name>
    <dbReference type="NCBI Taxonomy" id="424218"/>
    <lineage>
        <taxon>Bacteria</taxon>
        <taxon>Pseudomonadati</taxon>
        <taxon>Pseudomonadota</taxon>
        <taxon>Betaproteobacteria</taxon>
        <taxon>Nitrosomonadales</taxon>
        <taxon>Sterolibacteriaceae</taxon>
        <taxon>Georgfuchsia</taxon>
    </lineage>
</organism>
<dbReference type="AlphaFoldDB" id="A0A916J473"/>
<dbReference type="GO" id="GO:0008757">
    <property type="term" value="F:S-adenosylmethionine-dependent methyltransferase activity"/>
    <property type="evidence" value="ECO:0007669"/>
    <property type="project" value="InterPro"/>
</dbReference>
<dbReference type="PANTHER" id="PTHR43861">
    <property type="entry name" value="TRANS-ACONITATE 2-METHYLTRANSFERASE-RELATED"/>
    <property type="match status" value="1"/>
</dbReference>
<dbReference type="Gene3D" id="3.40.50.150">
    <property type="entry name" value="Vaccinia Virus protein VP39"/>
    <property type="match status" value="1"/>
</dbReference>